<dbReference type="Gene3D" id="1.10.10.10">
    <property type="entry name" value="Winged helix-like DNA-binding domain superfamily/Winged helix DNA-binding domain"/>
    <property type="match status" value="1"/>
</dbReference>
<gene>
    <name evidence="6" type="ORF">SAMN05421748_11530</name>
</gene>
<dbReference type="InterPro" id="IPR036390">
    <property type="entry name" value="WH_DNA-bd_sf"/>
</dbReference>
<dbReference type="PANTHER" id="PTHR30346">
    <property type="entry name" value="TRANSCRIPTIONAL DUAL REGULATOR HCAR-RELATED"/>
    <property type="match status" value="1"/>
</dbReference>
<evidence type="ECO:0000313" key="7">
    <source>
        <dbReference type="Proteomes" id="UP000219612"/>
    </source>
</evidence>
<protein>
    <submittedName>
        <fullName evidence="6">DNA-binding transcriptional regulator, LysR family</fullName>
    </submittedName>
</protein>
<dbReference type="PANTHER" id="PTHR30346:SF28">
    <property type="entry name" value="HTH-TYPE TRANSCRIPTIONAL REGULATOR CYNR"/>
    <property type="match status" value="1"/>
</dbReference>
<proteinExistence type="inferred from homology"/>
<dbReference type="PRINTS" id="PR00039">
    <property type="entry name" value="HTHLYSR"/>
</dbReference>
<evidence type="ECO:0000256" key="2">
    <source>
        <dbReference type="ARBA" id="ARBA00023015"/>
    </source>
</evidence>
<sequence length="298" mass="31977">MEQRQLQFFVAVAEELSFTRAARRTHAVQSTVSASVRALERDLGAPLFERSTSKVTLTEAGKALLPQARRALDSLDQAREAVNGVLGGVTGSLRVGTLSGLTVVDLRSLVRDFRERYPEVQLSLSIDAAGTDGLLEGVRTGTLDVAFVGVQNPVPGVRLDPITTFQPRLLVPAHHPLATRDSVTRAEVAAEPFIDLPAGFCNRSRTDTDFRGAGITRQIAVEVSDLSTVPSFVESGIGIALVPPLVTETMTTVVAVPLDPPAESWTLAVATALSMAPTRATKAFLDLIDSHVVQRERY</sequence>
<dbReference type="InterPro" id="IPR000847">
    <property type="entry name" value="LysR_HTH_N"/>
</dbReference>
<dbReference type="EMBL" id="OBDY01000015">
    <property type="protein sequence ID" value="SNY54251.1"/>
    <property type="molecule type" value="Genomic_DNA"/>
</dbReference>
<dbReference type="AlphaFoldDB" id="A0A285J575"/>
<reference evidence="6 7" key="1">
    <citation type="submission" date="2017-09" db="EMBL/GenBank/DDBJ databases">
        <authorList>
            <person name="Ehlers B."/>
            <person name="Leendertz F.H."/>
        </authorList>
    </citation>
    <scope>NUCLEOTIDE SEQUENCE [LARGE SCALE GENOMIC DNA]</scope>
    <source>
        <strain evidence="6 7">CGMCC 4.6857</strain>
    </source>
</reference>
<dbReference type="GO" id="GO:0032993">
    <property type="term" value="C:protein-DNA complex"/>
    <property type="evidence" value="ECO:0007669"/>
    <property type="project" value="TreeGrafter"/>
</dbReference>
<dbReference type="SUPFAM" id="SSF53850">
    <property type="entry name" value="Periplasmic binding protein-like II"/>
    <property type="match status" value="1"/>
</dbReference>
<dbReference type="Gene3D" id="3.40.190.290">
    <property type="match status" value="1"/>
</dbReference>
<comment type="similarity">
    <text evidence="1">Belongs to the LysR transcriptional regulatory family.</text>
</comment>
<dbReference type="GO" id="GO:0003700">
    <property type="term" value="F:DNA-binding transcription factor activity"/>
    <property type="evidence" value="ECO:0007669"/>
    <property type="project" value="InterPro"/>
</dbReference>
<dbReference type="PROSITE" id="PS50931">
    <property type="entry name" value="HTH_LYSR"/>
    <property type="match status" value="1"/>
</dbReference>
<dbReference type="Proteomes" id="UP000219612">
    <property type="component" value="Unassembled WGS sequence"/>
</dbReference>
<evidence type="ECO:0000259" key="5">
    <source>
        <dbReference type="PROSITE" id="PS50931"/>
    </source>
</evidence>
<evidence type="ECO:0000256" key="1">
    <source>
        <dbReference type="ARBA" id="ARBA00009437"/>
    </source>
</evidence>
<dbReference type="OrthoDB" id="3181812at2"/>
<dbReference type="FunFam" id="1.10.10.10:FF:000001">
    <property type="entry name" value="LysR family transcriptional regulator"/>
    <property type="match status" value="1"/>
</dbReference>
<organism evidence="6 7">
    <name type="scientific">Paractinoplanes atraurantiacus</name>
    <dbReference type="NCBI Taxonomy" id="1036182"/>
    <lineage>
        <taxon>Bacteria</taxon>
        <taxon>Bacillati</taxon>
        <taxon>Actinomycetota</taxon>
        <taxon>Actinomycetes</taxon>
        <taxon>Micromonosporales</taxon>
        <taxon>Micromonosporaceae</taxon>
        <taxon>Paractinoplanes</taxon>
    </lineage>
</organism>
<dbReference type="InterPro" id="IPR005119">
    <property type="entry name" value="LysR_subst-bd"/>
</dbReference>
<keyword evidence="3 6" id="KW-0238">DNA-binding</keyword>
<feature type="domain" description="HTH lysR-type" evidence="5">
    <location>
        <begin position="1"/>
        <end position="58"/>
    </location>
</feature>
<keyword evidence="2" id="KW-0805">Transcription regulation</keyword>
<dbReference type="InterPro" id="IPR036388">
    <property type="entry name" value="WH-like_DNA-bd_sf"/>
</dbReference>
<evidence type="ECO:0000256" key="4">
    <source>
        <dbReference type="ARBA" id="ARBA00023163"/>
    </source>
</evidence>
<name>A0A285J575_9ACTN</name>
<dbReference type="SUPFAM" id="SSF46785">
    <property type="entry name" value="Winged helix' DNA-binding domain"/>
    <property type="match status" value="1"/>
</dbReference>
<evidence type="ECO:0000313" key="6">
    <source>
        <dbReference type="EMBL" id="SNY54251.1"/>
    </source>
</evidence>
<dbReference type="Pfam" id="PF00126">
    <property type="entry name" value="HTH_1"/>
    <property type="match status" value="1"/>
</dbReference>
<accession>A0A285J575</accession>
<keyword evidence="4" id="KW-0804">Transcription</keyword>
<evidence type="ECO:0000256" key="3">
    <source>
        <dbReference type="ARBA" id="ARBA00023125"/>
    </source>
</evidence>
<dbReference type="Pfam" id="PF03466">
    <property type="entry name" value="LysR_substrate"/>
    <property type="match status" value="1"/>
</dbReference>
<dbReference type="GO" id="GO:0003677">
    <property type="term" value="F:DNA binding"/>
    <property type="evidence" value="ECO:0007669"/>
    <property type="project" value="UniProtKB-KW"/>
</dbReference>
<dbReference type="RefSeq" id="WP_097323343.1">
    <property type="nucleotide sequence ID" value="NZ_OBDY01000015.1"/>
</dbReference>
<keyword evidence="7" id="KW-1185">Reference proteome</keyword>